<dbReference type="EMBL" id="JANHOH010000010">
    <property type="protein sequence ID" value="MCQ6960873.1"/>
    <property type="molecule type" value="Genomic_DNA"/>
</dbReference>
<sequence length="140" mass="14880">MYKKLLCVLLLAFSISACKKNNNKPACELQACTAMFAYLGIVYNNHNGDAAQVKDVTIVNLRTGKTIIPPSYPPAASFVAGFVLIASDGTKDEFSAEGDDVRITATSVTTGQVNTTILKISNGCNCHVTKVSGPETVTFD</sequence>
<gene>
    <name evidence="2" type="ORF">NPE20_23030</name>
</gene>
<accession>A0ABT1T8D0</accession>
<organism evidence="2 3">
    <name type="scientific">Mucilaginibacter aquariorum</name>
    <dbReference type="NCBI Taxonomy" id="2967225"/>
    <lineage>
        <taxon>Bacteria</taxon>
        <taxon>Pseudomonadati</taxon>
        <taxon>Bacteroidota</taxon>
        <taxon>Sphingobacteriia</taxon>
        <taxon>Sphingobacteriales</taxon>
        <taxon>Sphingobacteriaceae</taxon>
        <taxon>Mucilaginibacter</taxon>
    </lineage>
</organism>
<evidence type="ECO:0000313" key="3">
    <source>
        <dbReference type="Proteomes" id="UP001204376"/>
    </source>
</evidence>
<keyword evidence="1" id="KW-0732">Signal</keyword>
<reference evidence="2 3" key="1">
    <citation type="submission" date="2022-07" db="EMBL/GenBank/DDBJ databases">
        <title>Mucilaginibacter sp. JC4.</title>
        <authorList>
            <person name="Le V."/>
            <person name="Ko S.-R."/>
            <person name="Ahn C.-Y."/>
            <person name="Oh H.-M."/>
        </authorList>
    </citation>
    <scope>NUCLEOTIDE SEQUENCE [LARGE SCALE GENOMIC DNA]</scope>
    <source>
        <strain evidence="2 3">JC4</strain>
    </source>
</reference>
<evidence type="ECO:0000313" key="2">
    <source>
        <dbReference type="EMBL" id="MCQ6960873.1"/>
    </source>
</evidence>
<evidence type="ECO:0000256" key="1">
    <source>
        <dbReference type="SAM" id="SignalP"/>
    </source>
</evidence>
<comment type="caution">
    <text evidence="2">The sequence shown here is derived from an EMBL/GenBank/DDBJ whole genome shotgun (WGS) entry which is preliminary data.</text>
</comment>
<feature type="chain" id="PRO_5045524139" evidence="1">
    <location>
        <begin position="20"/>
        <end position="140"/>
    </location>
</feature>
<dbReference type="RefSeq" id="WP_256541044.1">
    <property type="nucleotide sequence ID" value="NZ_JANHOH010000010.1"/>
</dbReference>
<feature type="signal peptide" evidence="1">
    <location>
        <begin position="1"/>
        <end position="19"/>
    </location>
</feature>
<keyword evidence="3" id="KW-1185">Reference proteome</keyword>
<dbReference type="Proteomes" id="UP001204376">
    <property type="component" value="Unassembled WGS sequence"/>
</dbReference>
<protein>
    <submittedName>
        <fullName evidence="2">Uncharacterized protein</fullName>
    </submittedName>
</protein>
<dbReference type="PROSITE" id="PS51257">
    <property type="entry name" value="PROKAR_LIPOPROTEIN"/>
    <property type="match status" value="1"/>
</dbReference>
<name>A0ABT1T8D0_9SPHI</name>
<proteinExistence type="predicted"/>